<feature type="compositionally biased region" description="Low complexity" evidence="1">
    <location>
        <begin position="174"/>
        <end position="190"/>
    </location>
</feature>
<dbReference type="eggNOG" id="ENOG5032DM3">
    <property type="taxonomic scope" value="Bacteria"/>
</dbReference>
<evidence type="ECO:0000256" key="1">
    <source>
        <dbReference type="SAM" id="MobiDB-lite"/>
    </source>
</evidence>
<dbReference type="HOGENOM" id="CLU_115777_0_0_5"/>
<organism evidence="3 4">
    <name type="scientific">Erythrobacter litoralis (strain HTCC2594)</name>
    <dbReference type="NCBI Taxonomy" id="314225"/>
    <lineage>
        <taxon>Bacteria</taxon>
        <taxon>Pseudomonadati</taxon>
        <taxon>Pseudomonadota</taxon>
        <taxon>Alphaproteobacteria</taxon>
        <taxon>Sphingomonadales</taxon>
        <taxon>Erythrobacteraceae</taxon>
        <taxon>Erythrobacter/Porphyrobacter group</taxon>
        <taxon>Erythrobacter</taxon>
    </lineage>
</organism>
<dbReference type="RefSeq" id="WP_011415566.1">
    <property type="nucleotide sequence ID" value="NC_007722.1"/>
</dbReference>
<dbReference type="KEGG" id="eli:ELI_13260"/>
<feature type="region of interest" description="Disordered" evidence="1">
    <location>
        <begin position="161"/>
        <end position="205"/>
    </location>
</feature>
<protein>
    <recommendedName>
        <fullName evidence="5">Secreted protein</fullName>
    </recommendedName>
</protein>
<keyword evidence="4" id="KW-1185">Reference proteome</keyword>
<sequence>MKSFAFPLGLTVLALVAAPLVAQDADEAIPDNVQTAIVYGEDAAPDCPAGTICVVARLPEDERYRIPESLRFSDDPANTAWARRVESLEFIDPTGAFSCSPSGAAGFTGCTKELIDAYYDARAEGSAVRFSRLIEAARAERLSQIDEEAAAEQERVEAIEREYMERLERERAGETGAEGDPPLPDPQAADDGSEDASGLDRPPEQ</sequence>
<evidence type="ECO:0000256" key="2">
    <source>
        <dbReference type="SAM" id="SignalP"/>
    </source>
</evidence>
<dbReference type="AlphaFoldDB" id="Q2N6E7"/>
<feature type="chain" id="PRO_5004212873" description="Secreted protein" evidence="2">
    <location>
        <begin position="23"/>
        <end position="205"/>
    </location>
</feature>
<accession>Q2N6E7</accession>
<dbReference type="STRING" id="314225.ELI_13260"/>
<proteinExistence type="predicted"/>
<evidence type="ECO:0008006" key="5">
    <source>
        <dbReference type="Google" id="ProtNLM"/>
    </source>
</evidence>
<dbReference type="Proteomes" id="UP000008808">
    <property type="component" value="Chromosome"/>
</dbReference>
<name>Q2N6E7_ERYLH</name>
<feature type="compositionally biased region" description="Basic and acidic residues" evidence="1">
    <location>
        <begin position="161"/>
        <end position="173"/>
    </location>
</feature>
<reference evidence="4" key="1">
    <citation type="journal article" date="2009" name="J. Bacteriol.">
        <title>Complete genome sequence of Erythrobacter litoralis HTCC2594.</title>
        <authorList>
            <person name="Oh H.M."/>
            <person name="Giovannoni S.J."/>
            <person name="Ferriera S."/>
            <person name="Johnson J."/>
            <person name="Cho J.C."/>
        </authorList>
    </citation>
    <scope>NUCLEOTIDE SEQUENCE [LARGE SCALE GENOMIC DNA]</scope>
    <source>
        <strain evidence="4">HTCC2594</strain>
    </source>
</reference>
<dbReference type="EMBL" id="CP000157">
    <property type="protein sequence ID" value="ABC64744.1"/>
    <property type="molecule type" value="Genomic_DNA"/>
</dbReference>
<keyword evidence="2" id="KW-0732">Signal</keyword>
<feature type="signal peptide" evidence="2">
    <location>
        <begin position="1"/>
        <end position="22"/>
    </location>
</feature>
<gene>
    <name evidence="3" type="ordered locus">ELI_13260</name>
</gene>
<evidence type="ECO:0000313" key="3">
    <source>
        <dbReference type="EMBL" id="ABC64744.1"/>
    </source>
</evidence>
<evidence type="ECO:0000313" key="4">
    <source>
        <dbReference type="Proteomes" id="UP000008808"/>
    </source>
</evidence>